<keyword evidence="1" id="KW-0862">Zinc</keyword>
<keyword evidence="1" id="KW-0863">Zinc-finger</keyword>
<organism evidence="3 4">
    <name type="scientific">Cucumis sativus</name>
    <name type="common">Cucumber</name>
    <dbReference type="NCBI Taxonomy" id="3659"/>
    <lineage>
        <taxon>Eukaryota</taxon>
        <taxon>Viridiplantae</taxon>
        <taxon>Streptophyta</taxon>
        <taxon>Embryophyta</taxon>
        <taxon>Tracheophyta</taxon>
        <taxon>Spermatophyta</taxon>
        <taxon>Magnoliopsida</taxon>
        <taxon>eudicotyledons</taxon>
        <taxon>Gunneridae</taxon>
        <taxon>Pentapetalae</taxon>
        <taxon>rosids</taxon>
        <taxon>fabids</taxon>
        <taxon>Cucurbitales</taxon>
        <taxon>Cucurbitaceae</taxon>
        <taxon>Benincaseae</taxon>
        <taxon>Cucumis</taxon>
    </lineage>
</organism>
<reference evidence="3 4" key="2">
    <citation type="journal article" date="2009" name="PLoS ONE">
        <title>An integrated genetic and cytogenetic map of the cucumber genome.</title>
        <authorList>
            <person name="Ren Y."/>
            <person name="Zhang Z."/>
            <person name="Liu J."/>
            <person name="Staub J.E."/>
            <person name="Han Y."/>
            <person name="Cheng Z."/>
            <person name="Li X."/>
            <person name="Lu J."/>
            <person name="Miao H."/>
            <person name="Kang H."/>
            <person name="Xie B."/>
            <person name="Gu X."/>
            <person name="Wang X."/>
            <person name="Du Y."/>
            <person name="Jin W."/>
            <person name="Huang S."/>
        </authorList>
    </citation>
    <scope>NUCLEOTIDE SEQUENCE [LARGE SCALE GENOMIC DNA]</scope>
    <source>
        <strain evidence="4">cv. 9930</strain>
    </source>
</reference>
<dbReference type="Proteomes" id="UP000029981">
    <property type="component" value="Chromosome 2"/>
</dbReference>
<evidence type="ECO:0000313" key="4">
    <source>
        <dbReference type="Proteomes" id="UP000029981"/>
    </source>
</evidence>
<dbReference type="EMBL" id="CM002923">
    <property type="protein sequence ID" value="KGN63308.1"/>
    <property type="molecule type" value="Genomic_DNA"/>
</dbReference>
<name>A0A0A0LNB5_CUCSA</name>
<keyword evidence="4" id="KW-1185">Reference proteome</keyword>
<keyword evidence="1" id="KW-0479">Metal-binding</keyword>
<reference evidence="3 4" key="1">
    <citation type="journal article" date="2009" name="Nat. Genet.">
        <title>The genome of the cucumber, Cucumis sativus L.</title>
        <authorList>
            <person name="Huang S."/>
            <person name="Li R."/>
            <person name="Zhang Z."/>
            <person name="Li L."/>
            <person name="Gu X."/>
            <person name="Fan W."/>
            <person name="Lucas W.J."/>
            <person name="Wang X."/>
            <person name="Xie B."/>
            <person name="Ni P."/>
            <person name="Ren Y."/>
            <person name="Zhu H."/>
            <person name="Li J."/>
            <person name="Lin K."/>
            <person name="Jin W."/>
            <person name="Fei Z."/>
            <person name="Li G."/>
            <person name="Staub J."/>
            <person name="Kilian A."/>
            <person name="van der Vossen E.A."/>
            <person name="Wu Y."/>
            <person name="Guo J."/>
            <person name="He J."/>
            <person name="Jia Z."/>
            <person name="Ren Y."/>
            <person name="Tian G."/>
            <person name="Lu Y."/>
            <person name="Ruan J."/>
            <person name="Qian W."/>
            <person name="Wang M."/>
            <person name="Huang Q."/>
            <person name="Li B."/>
            <person name="Xuan Z."/>
            <person name="Cao J."/>
            <person name="Asan"/>
            <person name="Wu Z."/>
            <person name="Zhang J."/>
            <person name="Cai Q."/>
            <person name="Bai Y."/>
            <person name="Zhao B."/>
            <person name="Han Y."/>
            <person name="Li Y."/>
            <person name="Li X."/>
            <person name="Wang S."/>
            <person name="Shi Q."/>
            <person name="Liu S."/>
            <person name="Cho W.K."/>
            <person name="Kim J.Y."/>
            <person name="Xu Y."/>
            <person name="Heller-Uszynska K."/>
            <person name="Miao H."/>
            <person name="Cheng Z."/>
            <person name="Zhang S."/>
            <person name="Wu J."/>
            <person name="Yang Y."/>
            <person name="Kang H."/>
            <person name="Li M."/>
            <person name="Liang H."/>
            <person name="Ren X."/>
            <person name="Shi Z."/>
            <person name="Wen M."/>
            <person name="Jian M."/>
            <person name="Yang H."/>
            <person name="Zhang G."/>
            <person name="Yang Z."/>
            <person name="Chen R."/>
            <person name="Liu S."/>
            <person name="Li J."/>
            <person name="Ma L."/>
            <person name="Liu H."/>
            <person name="Zhou Y."/>
            <person name="Zhao J."/>
            <person name="Fang X."/>
            <person name="Li G."/>
            <person name="Fang L."/>
            <person name="Li Y."/>
            <person name="Liu D."/>
            <person name="Zheng H."/>
            <person name="Zhang Y."/>
            <person name="Qin N."/>
            <person name="Li Z."/>
            <person name="Yang G."/>
            <person name="Yang S."/>
            <person name="Bolund L."/>
            <person name="Kristiansen K."/>
            <person name="Zheng H."/>
            <person name="Li S."/>
            <person name="Zhang X."/>
            <person name="Yang H."/>
            <person name="Wang J."/>
            <person name="Sun R."/>
            <person name="Zhang B."/>
            <person name="Jiang S."/>
            <person name="Wang J."/>
            <person name="Du Y."/>
            <person name="Li S."/>
        </authorList>
    </citation>
    <scope>NUCLEOTIDE SEQUENCE [LARGE SCALE GENOMIC DNA]</scope>
    <source>
        <strain evidence="4">cv. 9930</strain>
    </source>
</reference>
<dbReference type="GO" id="GO:0003676">
    <property type="term" value="F:nucleic acid binding"/>
    <property type="evidence" value="ECO:0007669"/>
    <property type="project" value="InterPro"/>
</dbReference>
<sequence>MFSFSLKRIEELTPSQRLTLGSTFSTFTSKRKYVVALTNSIDSFEEVEESELRRTYGELLKVREKIDVQQSLNHETNIKLGAMAKEKCIPVTYEKLSDFCYNCGILGHVLQECEVKVEGPGYKRIKIWSLAERF</sequence>
<evidence type="ECO:0000256" key="1">
    <source>
        <dbReference type="PROSITE-ProRule" id="PRU00047"/>
    </source>
</evidence>
<protein>
    <recommendedName>
        <fullName evidence="2">CCHC-type domain-containing protein</fullName>
    </recommendedName>
</protein>
<gene>
    <name evidence="3" type="ORF">Csa_2G427330</name>
</gene>
<evidence type="ECO:0000259" key="2">
    <source>
        <dbReference type="PROSITE" id="PS50158"/>
    </source>
</evidence>
<proteinExistence type="predicted"/>
<dbReference type="GO" id="GO:0008270">
    <property type="term" value="F:zinc ion binding"/>
    <property type="evidence" value="ECO:0007669"/>
    <property type="project" value="UniProtKB-KW"/>
</dbReference>
<evidence type="ECO:0000313" key="3">
    <source>
        <dbReference type="EMBL" id="KGN63308.1"/>
    </source>
</evidence>
<accession>A0A0A0LNB5</accession>
<reference evidence="3 4" key="4">
    <citation type="journal article" date="2011" name="BMC Genomics">
        <title>RNA-Seq improves annotation of protein-coding genes in the cucumber genome.</title>
        <authorList>
            <person name="Li Z."/>
            <person name="Zhang Z."/>
            <person name="Yan P."/>
            <person name="Huang S."/>
            <person name="Fei Z."/>
            <person name="Lin K."/>
        </authorList>
    </citation>
    <scope>NUCLEOTIDE SEQUENCE [LARGE SCALE GENOMIC DNA]</scope>
    <source>
        <strain evidence="4">cv. 9930</strain>
    </source>
</reference>
<feature type="domain" description="CCHC-type" evidence="2">
    <location>
        <begin position="100"/>
        <end position="113"/>
    </location>
</feature>
<dbReference type="AlphaFoldDB" id="A0A0A0LNB5"/>
<dbReference type="Pfam" id="PF14392">
    <property type="entry name" value="zf-CCHC_4"/>
    <property type="match status" value="1"/>
</dbReference>
<dbReference type="InterPro" id="IPR001878">
    <property type="entry name" value="Znf_CCHC"/>
</dbReference>
<reference evidence="3 4" key="3">
    <citation type="journal article" date="2010" name="BMC Genomics">
        <title>Transcriptome sequencing and comparative analysis of cucumber flowers with different sex types.</title>
        <authorList>
            <person name="Guo S."/>
            <person name="Zheng Y."/>
            <person name="Joung J.G."/>
            <person name="Liu S."/>
            <person name="Zhang Z."/>
            <person name="Crasta O.R."/>
            <person name="Sobral B.W."/>
            <person name="Xu Y."/>
            <person name="Huang S."/>
            <person name="Fei Z."/>
        </authorList>
    </citation>
    <scope>NUCLEOTIDE SEQUENCE [LARGE SCALE GENOMIC DNA]</scope>
    <source>
        <strain evidence="4">cv. 9930</strain>
    </source>
</reference>
<dbReference type="Gramene" id="KGN63308">
    <property type="protein sequence ID" value="KGN63308"/>
    <property type="gene ID" value="Csa_2G427330"/>
</dbReference>
<dbReference type="PROSITE" id="PS50158">
    <property type="entry name" value="ZF_CCHC"/>
    <property type="match status" value="1"/>
</dbReference>
<dbReference type="InterPro" id="IPR025836">
    <property type="entry name" value="Zn_knuckle_CX2CX4HX4C"/>
</dbReference>